<dbReference type="OrthoDB" id="2855857at2"/>
<gene>
    <name evidence="1" type="ORF">ABE41_003900</name>
</gene>
<dbReference type="KEGG" id="far:ABE41_003900"/>
<evidence type="ECO:0000313" key="1">
    <source>
        <dbReference type="EMBL" id="ANX11137.1"/>
    </source>
</evidence>
<dbReference type="SUPFAM" id="SSF52833">
    <property type="entry name" value="Thioredoxin-like"/>
    <property type="match status" value="1"/>
</dbReference>
<dbReference type="InterPro" id="IPR032801">
    <property type="entry name" value="PXL2A/B/C"/>
</dbReference>
<organism evidence="1 2">
    <name type="scientific">Fictibacillus arsenicus</name>
    <dbReference type="NCBI Taxonomy" id="255247"/>
    <lineage>
        <taxon>Bacteria</taxon>
        <taxon>Bacillati</taxon>
        <taxon>Bacillota</taxon>
        <taxon>Bacilli</taxon>
        <taxon>Bacillales</taxon>
        <taxon>Fictibacillaceae</taxon>
        <taxon>Fictibacillus</taxon>
    </lineage>
</organism>
<dbReference type="Gene3D" id="3.40.30.10">
    <property type="entry name" value="Glutaredoxin"/>
    <property type="match status" value="1"/>
</dbReference>
<dbReference type="AlphaFoldDB" id="A0A1B1Z0Z3"/>
<evidence type="ECO:0008006" key="3">
    <source>
        <dbReference type="Google" id="ProtNLM"/>
    </source>
</evidence>
<protein>
    <recommendedName>
        <fullName evidence="3">Alkyl hydroperoxide reductase subunit C/ Thiol specific antioxidant domain-containing protein</fullName>
    </recommendedName>
</protein>
<accession>A0A1B1Z0Z3</accession>
<reference evidence="1 2" key="1">
    <citation type="submission" date="2016-08" db="EMBL/GenBank/DDBJ databases">
        <title>Complete genome sequence of Fictibacillus arsenicus G25-54, a strain with toxicity to nematodes and a potential arsenic-resistance activity.</title>
        <authorList>
            <person name="Zheng Z."/>
        </authorList>
    </citation>
    <scope>NUCLEOTIDE SEQUENCE [LARGE SCALE GENOMIC DNA]</scope>
    <source>
        <strain evidence="1 2">G25-54</strain>
    </source>
</reference>
<dbReference type="Proteomes" id="UP000077412">
    <property type="component" value="Chromosome"/>
</dbReference>
<sequence>MRKSFDEFEARSVKVVIVSPADREQIEKFLEVHGPYPFNIYGDPQMNVYKEMGNHRFSTLKSLAYVGAGILSGKAKISDIIPKEEKKRKLFFSAVKNQDVNVQGSSWLFDRDGEVLWKHMDDSPKDHARVKEILKQVSENK</sequence>
<evidence type="ECO:0000313" key="2">
    <source>
        <dbReference type="Proteomes" id="UP000077412"/>
    </source>
</evidence>
<proteinExistence type="predicted"/>
<dbReference type="Pfam" id="PF13911">
    <property type="entry name" value="AhpC-TSA_2"/>
    <property type="match status" value="1"/>
</dbReference>
<keyword evidence="2" id="KW-1185">Reference proteome</keyword>
<dbReference type="EMBL" id="CP016761">
    <property type="protein sequence ID" value="ANX11137.1"/>
    <property type="molecule type" value="Genomic_DNA"/>
</dbReference>
<name>A0A1B1Z0Z3_9BACL</name>
<dbReference type="InterPro" id="IPR036249">
    <property type="entry name" value="Thioredoxin-like_sf"/>
</dbReference>